<dbReference type="PANTHER" id="PTHR15593:SF2">
    <property type="entry name" value="PHOSPHOINOSITIDE 3-KINASE REGULATORY SUBUNIT 5"/>
    <property type="match status" value="1"/>
</dbReference>
<comment type="subcellular location">
    <subcellularLocation>
        <location evidence="2">Cell membrane</location>
        <topology evidence="2">Peripheral membrane protein</topology>
    </subcellularLocation>
    <subcellularLocation>
        <location evidence="3">Cytoplasm</location>
    </subcellularLocation>
    <subcellularLocation>
        <location evidence="1">Nucleus</location>
    </subcellularLocation>
</comment>
<evidence type="ECO:0000256" key="8">
    <source>
        <dbReference type="ARBA" id="ARBA00040195"/>
    </source>
</evidence>
<name>A0A4W6FQS6_LATCA</name>
<reference evidence="10" key="2">
    <citation type="submission" date="2025-08" db="UniProtKB">
        <authorList>
            <consortium name="Ensembl"/>
        </authorList>
    </citation>
    <scope>IDENTIFICATION</scope>
</reference>
<gene>
    <name evidence="10" type="primary">PIK3R5</name>
</gene>
<accession>A0A4W6FQS6</accession>
<dbReference type="AlphaFoldDB" id="A0A4W6FQS6"/>
<organism evidence="10 11">
    <name type="scientific">Lates calcarifer</name>
    <name type="common">Barramundi</name>
    <name type="synonym">Holocentrus calcarifer</name>
    <dbReference type="NCBI Taxonomy" id="8187"/>
    <lineage>
        <taxon>Eukaryota</taxon>
        <taxon>Metazoa</taxon>
        <taxon>Chordata</taxon>
        <taxon>Craniata</taxon>
        <taxon>Vertebrata</taxon>
        <taxon>Euteleostomi</taxon>
        <taxon>Actinopterygii</taxon>
        <taxon>Neopterygii</taxon>
        <taxon>Teleostei</taxon>
        <taxon>Neoteleostei</taxon>
        <taxon>Acanthomorphata</taxon>
        <taxon>Carangaria</taxon>
        <taxon>Carangaria incertae sedis</taxon>
        <taxon>Centropomidae</taxon>
        <taxon>Lates</taxon>
    </lineage>
</organism>
<keyword evidence="4" id="KW-1003">Cell membrane</keyword>
<dbReference type="Ensembl" id="ENSLCAT00010054463.1">
    <property type="protein sequence ID" value="ENSLCAP00010053099.1"/>
    <property type="gene ID" value="ENSLCAG00010024665.1"/>
</dbReference>
<keyword evidence="7" id="KW-0539">Nucleus</keyword>
<dbReference type="GO" id="GO:0005944">
    <property type="term" value="C:phosphatidylinositol 3-kinase complex, class IB"/>
    <property type="evidence" value="ECO:0007669"/>
    <property type="project" value="InterPro"/>
</dbReference>
<dbReference type="GO" id="GO:0005737">
    <property type="term" value="C:cytoplasm"/>
    <property type="evidence" value="ECO:0007669"/>
    <property type="project" value="UniProtKB-SubCell"/>
</dbReference>
<evidence type="ECO:0000313" key="10">
    <source>
        <dbReference type="Ensembl" id="ENSLCAP00010053099.1"/>
    </source>
</evidence>
<evidence type="ECO:0000256" key="9">
    <source>
        <dbReference type="SAM" id="MobiDB-lite"/>
    </source>
</evidence>
<dbReference type="Proteomes" id="UP000314980">
    <property type="component" value="Unassembled WGS sequence"/>
</dbReference>
<reference evidence="11" key="1">
    <citation type="submission" date="2015-09" db="EMBL/GenBank/DDBJ databases">
        <authorList>
            <person name="Sai Rama Sridatta P."/>
        </authorList>
    </citation>
    <scope>NUCLEOTIDE SEQUENCE [LARGE SCALE GENOMIC DNA]</scope>
</reference>
<evidence type="ECO:0000256" key="5">
    <source>
        <dbReference type="ARBA" id="ARBA00022490"/>
    </source>
</evidence>
<dbReference type="GO" id="GO:0007186">
    <property type="term" value="P:G protein-coupled receptor signaling pathway"/>
    <property type="evidence" value="ECO:0007669"/>
    <property type="project" value="TreeGrafter"/>
</dbReference>
<keyword evidence="5" id="KW-0963">Cytoplasm</keyword>
<proteinExistence type="predicted"/>
<protein>
    <recommendedName>
        <fullName evidence="8">Phosphoinositide 3-kinase regulatory subunit 5</fullName>
    </recommendedName>
</protein>
<evidence type="ECO:0000313" key="11">
    <source>
        <dbReference type="Proteomes" id="UP000314980"/>
    </source>
</evidence>
<keyword evidence="11" id="KW-1185">Reference proteome</keyword>
<evidence type="ECO:0000256" key="1">
    <source>
        <dbReference type="ARBA" id="ARBA00004123"/>
    </source>
</evidence>
<dbReference type="GO" id="GO:0005634">
    <property type="term" value="C:nucleus"/>
    <property type="evidence" value="ECO:0007669"/>
    <property type="project" value="UniProtKB-SubCell"/>
</dbReference>
<dbReference type="PANTHER" id="PTHR15593">
    <property type="entry name" value="PHOSPHATIDYLINOSITOL 3-KINASE REGULATORY SUBUNIT"/>
    <property type="match status" value="1"/>
</dbReference>
<dbReference type="Pfam" id="PF10486">
    <property type="entry name" value="PI3K_1B_p101"/>
    <property type="match status" value="3"/>
</dbReference>
<evidence type="ECO:0000256" key="7">
    <source>
        <dbReference type="ARBA" id="ARBA00023242"/>
    </source>
</evidence>
<feature type="region of interest" description="Disordered" evidence="9">
    <location>
        <begin position="450"/>
        <end position="469"/>
    </location>
</feature>
<dbReference type="GO" id="GO:0005886">
    <property type="term" value="C:plasma membrane"/>
    <property type="evidence" value="ECO:0007669"/>
    <property type="project" value="UniProtKB-SubCell"/>
</dbReference>
<sequence length="764" mass="85798">MSPFMCGCLCTVACIDMNYMFCVSVLMCSAGQSMNRWSLEELVKRDPENFLILLQQIIIKTKEVQEQCQYELVAPLAIMFSSTLLQTPYCPPDTELLEEAIEVFRCFLTWPEPYCSVCKNLLSTLHLEIKAPGISFQRLVREEQGLNTSSQNSKTMTVLLMNPGEVPSDFLSVAEQLSHIQHSQKETYITLIKHAFQSTLGTKYPLHSIHRALQVCAHSSCFLLFFLSSLSGMLQTLPLPTAKCYMFHWEKDNFGKVFSMILYCICVSVHRGLLSHNMSILKDSPPFSTMKSLSSFKMTDIFLIPNLPNFVFVISSNRLSQHLYRLFIKPKNPRSLYRAKSLGNTESKDILVVREKRSNSLPQQVKLRSHEPLLLPQTLRHVCFRRRPILSSDEDSKNTTLRVVVFGADHVAGKVARAYNSLRRKESACPRLSRAFNLQFYFVPVKRDSAGGPGSLRSPSPVGQAGTPKGMALSNGLHLKSTGDSTNDIAHLLGMLDPWYERNTLSLLNLPANVVCQQTSKTESESYDSSYEQRLPILADLVLYYCRNAARPALIQLYQAELTLAGGERRTEVFVHSLELGHTAGTRAIKAMGAASKRFGIDGDREAVPLMLEVVYNRVVISGRSQWKKETKVCTSVNLTKACKNPEELDSKMECLQLTMTEVLKRQNGKSKKGYNQLNMTEVKVDKVQVSGAGSTTFAVCLDQDEKKILQTVTRCEISVCYKPDGSTDWRLRKSRTSAQIQPLHPTFCSLLCLPIVTFSGALP</sequence>
<evidence type="ECO:0000256" key="6">
    <source>
        <dbReference type="ARBA" id="ARBA00023136"/>
    </source>
</evidence>
<evidence type="ECO:0000256" key="3">
    <source>
        <dbReference type="ARBA" id="ARBA00004496"/>
    </source>
</evidence>
<keyword evidence="6" id="KW-0472">Membrane</keyword>
<evidence type="ECO:0000256" key="2">
    <source>
        <dbReference type="ARBA" id="ARBA00004202"/>
    </source>
</evidence>
<dbReference type="InterPro" id="IPR019522">
    <property type="entry name" value="PIK3R5/6"/>
</dbReference>
<dbReference type="GeneTree" id="ENSGT00530000063753"/>
<dbReference type="GO" id="GO:0046935">
    <property type="term" value="F:1-phosphatidylinositol-3-kinase regulator activity"/>
    <property type="evidence" value="ECO:0007669"/>
    <property type="project" value="InterPro"/>
</dbReference>
<evidence type="ECO:0000256" key="4">
    <source>
        <dbReference type="ARBA" id="ARBA00022475"/>
    </source>
</evidence>
<reference evidence="10" key="3">
    <citation type="submission" date="2025-09" db="UniProtKB">
        <authorList>
            <consortium name="Ensembl"/>
        </authorList>
    </citation>
    <scope>IDENTIFICATION</scope>
</reference>